<evidence type="ECO:0000313" key="2">
    <source>
        <dbReference type="EMBL" id="TBO34548.1"/>
    </source>
</evidence>
<sequence length="198" mass="21917">MRRTLAFAFTACMVGVLPATSWAQATSASPAPRASATAPRHLLWTDLTPKDWDPGKLMRERFKGQNFDLLSDDDPKVQALMDAMRELWDAAPVNDAMNGVSGRLPGYIVPLEESAKGLKEFLLVPYYGACIHSPPPPANQIVHVRLAQPVKGFRTMDTVWVHGTLEVARSKSDMGVSAYRIDARKVEAYTREKPQPAR</sequence>
<keyword evidence="3" id="KW-1185">Reference proteome</keyword>
<protein>
    <submittedName>
        <fullName evidence="2">DUF3299 domain-containing protein</fullName>
    </submittedName>
</protein>
<dbReference type="Proteomes" id="UP000292120">
    <property type="component" value="Unassembled WGS sequence"/>
</dbReference>
<dbReference type="Pfam" id="PF11736">
    <property type="entry name" value="DUF3299"/>
    <property type="match status" value="1"/>
</dbReference>
<keyword evidence="1" id="KW-0732">Signal</keyword>
<feature type="signal peptide" evidence="1">
    <location>
        <begin position="1"/>
        <end position="23"/>
    </location>
</feature>
<dbReference type="EMBL" id="SIXI01000001">
    <property type="protein sequence ID" value="TBO34548.1"/>
    <property type="molecule type" value="Genomic_DNA"/>
</dbReference>
<organism evidence="2 3">
    <name type="scientific">Aquabacterium lacunae</name>
    <dbReference type="NCBI Taxonomy" id="2528630"/>
    <lineage>
        <taxon>Bacteria</taxon>
        <taxon>Pseudomonadati</taxon>
        <taxon>Pseudomonadota</taxon>
        <taxon>Betaproteobacteria</taxon>
        <taxon>Burkholderiales</taxon>
        <taxon>Aquabacterium</taxon>
    </lineage>
</organism>
<reference evidence="2 3" key="1">
    <citation type="submission" date="2019-02" db="EMBL/GenBank/DDBJ databases">
        <title>Aquabacterium sp. strain KMB7.</title>
        <authorList>
            <person name="Chen W.-M."/>
        </authorList>
    </citation>
    <scope>NUCLEOTIDE SEQUENCE [LARGE SCALE GENOMIC DNA]</scope>
    <source>
        <strain evidence="2 3">KMB7</strain>
    </source>
</reference>
<feature type="chain" id="PRO_5020431327" evidence="1">
    <location>
        <begin position="24"/>
        <end position="198"/>
    </location>
</feature>
<dbReference type="OrthoDB" id="9784998at2"/>
<name>A0A4Q9H3B1_9BURK</name>
<comment type="caution">
    <text evidence="2">The sequence shown here is derived from an EMBL/GenBank/DDBJ whole genome shotgun (WGS) entry which is preliminary data.</text>
</comment>
<evidence type="ECO:0000256" key="1">
    <source>
        <dbReference type="SAM" id="SignalP"/>
    </source>
</evidence>
<dbReference type="AlphaFoldDB" id="A0A4Q9H3B1"/>
<gene>
    <name evidence="2" type="ORF">EYS42_00780</name>
</gene>
<proteinExistence type="predicted"/>
<evidence type="ECO:0000313" key="3">
    <source>
        <dbReference type="Proteomes" id="UP000292120"/>
    </source>
</evidence>
<accession>A0A4Q9H3B1</accession>
<dbReference type="Gene3D" id="2.40.50.870">
    <property type="entry name" value="Protein of unknown function (DUF3299)"/>
    <property type="match status" value="1"/>
</dbReference>
<dbReference type="InterPro" id="IPR021727">
    <property type="entry name" value="DUF3299"/>
</dbReference>